<dbReference type="NCBIfam" id="TIGR02072">
    <property type="entry name" value="BioC"/>
    <property type="match status" value="1"/>
</dbReference>
<keyword evidence="5 8" id="KW-0808">Transferase</keyword>
<comment type="similarity">
    <text evidence="8">Belongs to the methyltransferase superfamily.</text>
</comment>
<keyword evidence="4 8" id="KW-0489">Methyltransferase</keyword>
<dbReference type="GO" id="GO:0102130">
    <property type="term" value="F:malonyl-CoA methyltransferase activity"/>
    <property type="evidence" value="ECO:0007669"/>
    <property type="project" value="UniProtKB-EC"/>
</dbReference>
<feature type="domain" description="Methyltransferase type 11" evidence="9">
    <location>
        <begin position="50"/>
        <end position="141"/>
    </location>
</feature>
<dbReference type="InterPro" id="IPR013216">
    <property type="entry name" value="Methyltransf_11"/>
</dbReference>
<dbReference type="GO" id="GO:0032259">
    <property type="term" value="P:methylation"/>
    <property type="evidence" value="ECO:0007669"/>
    <property type="project" value="UniProtKB-KW"/>
</dbReference>
<dbReference type="Gene3D" id="3.40.50.150">
    <property type="entry name" value="Vaccinia Virus protein VP39"/>
    <property type="match status" value="1"/>
</dbReference>
<dbReference type="RefSeq" id="WP_026743331.1">
    <property type="nucleotide sequence ID" value="NZ_FNQS01000005.1"/>
</dbReference>
<dbReference type="AlphaFoldDB" id="A0A1H4BYA7"/>
<comment type="function">
    <text evidence="8">Converts the free carboxyl group of a malonyl-thioester to its methyl ester by transfer of a methyl group from S-adenosyl-L-methionine (SAM). It allows to synthesize pimeloyl-ACP via the fatty acid synthetic pathway.</text>
</comment>
<dbReference type="EC" id="2.1.1.197" evidence="3 8"/>
<keyword evidence="7 8" id="KW-0093">Biotin biosynthesis</keyword>
<dbReference type="UniPathway" id="UPA00078"/>
<dbReference type="PANTHER" id="PTHR43591:SF99">
    <property type="entry name" value="OS06G0646000 PROTEIN"/>
    <property type="match status" value="1"/>
</dbReference>
<proteinExistence type="inferred from homology"/>
<evidence type="ECO:0000256" key="1">
    <source>
        <dbReference type="ARBA" id="ARBA00000852"/>
    </source>
</evidence>
<evidence type="ECO:0000256" key="7">
    <source>
        <dbReference type="ARBA" id="ARBA00022756"/>
    </source>
</evidence>
<dbReference type="GO" id="GO:0008757">
    <property type="term" value="F:S-adenosylmethionine-dependent methyltransferase activity"/>
    <property type="evidence" value="ECO:0007669"/>
    <property type="project" value="InterPro"/>
</dbReference>
<accession>A0A1H4BYA7</accession>
<dbReference type="STRING" id="71657.SAMN02982996_01862"/>
<reference evidence="10 11" key="1">
    <citation type="submission" date="2016-10" db="EMBL/GenBank/DDBJ databases">
        <authorList>
            <person name="de Groot N.N."/>
        </authorList>
    </citation>
    <scope>NUCLEOTIDE SEQUENCE [LARGE SCALE GENOMIC DNA]</scope>
    <source>
        <strain evidence="10 11">ATCC 29281</strain>
    </source>
</reference>
<evidence type="ECO:0000259" key="9">
    <source>
        <dbReference type="Pfam" id="PF08241"/>
    </source>
</evidence>
<dbReference type="InterPro" id="IPR011814">
    <property type="entry name" value="BioC"/>
</dbReference>
<dbReference type="EMBL" id="FNQS01000005">
    <property type="protein sequence ID" value="SEA53128.1"/>
    <property type="molecule type" value="Genomic_DNA"/>
</dbReference>
<organism evidence="10 11">
    <name type="scientific">Lonsdalea quercina</name>
    <dbReference type="NCBI Taxonomy" id="71657"/>
    <lineage>
        <taxon>Bacteria</taxon>
        <taxon>Pseudomonadati</taxon>
        <taxon>Pseudomonadota</taxon>
        <taxon>Gammaproteobacteria</taxon>
        <taxon>Enterobacterales</taxon>
        <taxon>Pectobacteriaceae</taxon>
        <taxon>Lonsdalea</taxon>
    </lineage>
</organism>
<evidence type="ECO:0000256" key="8">
    <source>
        <dbReference type="HAMAP-Rule" id="MF_00835"/>
    </source>
</evidence>
<evidence type="ECO:0000256" key="2">
    <source>
        <dbReference type="ARBA" id="ARBA00004746"/>
    </source>
</evidence>
<dbReference type="GeneID" id="97764736"/>
<dbReference type="CDD" id="cd02440">
    <property type="entry name" value="AdoMet_MTases"/>
    <property type="match status" value="1"/>
</dbReference>
<dbReference type="eggNOG" id="COG2226">
    <property type="taxonomic scope" value="Bacteria"/>
</dbReference>
<evidence type="ECO:0000256" key="4">
    <source>
        <dbReference type="ARBA" id="ARBA00022603"/>
    </source>
</evidence>
<evidence type="ECO:0000313" key="10">
    <source>
        <dbReference type="EMBL" id="SEA53128.1"/>
    </source>
</evidence>
<evidence type="ECO:0000256" key="5">
    <source>
        <dbReference type="ARBA" id="ARBA00022679"/>
    </source>
</evidence>
<dbReference type="Proteomes" id="UP000187280">
    <property type="component" value="Unassembled WGS sequence"/>
</dbReference>
<keyword evidence="6 8" id="KW-0949">S-adenosyl-L-methionine</keyword>
<sequence>MTPAESPHKQAIARAFGRAATRYDRFAELQRDSGERLMSLLGDYAGGELLDAGCGTGYFSRRWQAQGKRVTALDLSSQMLAAARQRASASHYVLGDIEHLPLPTASVDLSFSNLAIQWCDDLSRGLGELYRVTRPGGAVAFCTLAQGTLAELEDAWLRLDGSRRVNRFLTAPEIEAACQPYRYRLVSAPLTCYFPDVLSLMRSLKGVGATWLHEGRPSRAINRERLRALAEVYPREPQGYPLTYQRILGVIEHD</sequence>
<dbReference type="InterPro" id="IPR029063">
    <property type="entry name" value="SAM-dependent_MTases_sf"/>
</dbReference>
<evidence type="ECO:0000256" key="3">
    <source>
        <dbReference type="ARBA" id="ARBA00012327"/>
    </source>
</evidence>
<comment type="catalytic activity">
    <reaction evidence="1 8">
        <text>malonyl-[ACP] + S-adenosyl-L-methionine = malonyl-[ACP] methyl ester + S-adenosyl-L-homocysteine</text>
        <dbReference type="Rhea" id="RHEA:17105"/>
        <dbReference type="Rhea" id="RHEA-COMP:9623"/>
        <dbReference type="Rhea" id="RHEA-COMP:9954"/>
        <dbReference type="ChEBI" id="CHEBI:57856"/>
        <dbReference type="ChEBI" id="CHEBI:59789"/>
        <dbReference type="ChEBI" id="CHEBI:78449"/>
        <dbReference type="ChEBI" id="CHEBI:78845"/>
        <dbReference type="EC" id="2.1.1.197"/>
    </reaction>
</comment>
<dbReference type="SUPFAM" id="SSF53335">
    <property type="entry name" value="S-adenosyl-L-methionine-dependent methyltransferases"/>
    <property type="match status" value="1"/>
</dbReference>
<name>A0A1H4BYA7_9GAMM</name>
<dbReference type="Pfam" id="PF08241">
    <property type="entry name" value="Methyltransf_11"/>
    <property type="match status" value="1"/>
</dbReference>
<gene>
    <name evidence="8" type="primary">bioC</name>
    <name evidence="10" type="ORF">SAMN02982996_01862</name>
</gene>
<dbReference type="GO" id="GO:0009102">
    <property type="term" value="P:biotin biosynthetic process"/>
    <property type="evidence" value="ECO:0007669"/>
    <property type="project" value="UniProtKB-UniRule"/>
</dbReference>
<comment type="pathway">
    <text evidence="2 8">Cofactor biosynthesis; biotin biosynthesis.</text>
</comment>
<dbReference type="PANTHER" id="PTHR43591">
    <property type="entry name" value="METHYLTRANSFERASE"/>
    <property type="match status" value="1"/>
</dbReference>
<keyword evidence="11" id="KW-1185">Reference proteome</keyword>
<evidence type="ECO:0000313" key="11">
    <source>
        <dbReference type="Proteomes" id="UP000187280"/>
    </source>
</evidence>
<dbReference type="GO" id="GO:0010340">
    <property type="term" value="F:carboxyl-O-methyltransferase activity"/>
    <property type="evidence" value="ECO:0007669"/>
    <property type="project" value="UniProtKB-UniRule"/>
</dbReference>
<evidence type="ECO:0000256" key="6">
    <source>
        <dbReference type="ARBA" id="ARBA00022691"/>
    </source>
</evidence>
<dbReference type="HAMAP" id="MF_00835">
    <property type="entry name" value="BioC"/>
    <property type="match status" value="1"/>
</dbReference>
<protein>
    <recommendedName>
        <fullName evidence="3 8">Malonyl-[acyl-carrier protein] O-methyltransferase</fullName>
        <shortName evidence="8">Malonyl-ACP O-methyltransferase</shortName>
        <ecNumber evidence="3 8">2.1.1.197</ecNumber>
    </recommendedName>
    <alternativeName>
        <fullName evidence="8">Biotin synthesis protein BioC</fullName>
    </alternativeName>
</protein>